<dbReference type="Proteomes" id="UP000823749">
    <property type="component" value="Chromosome 11"/>
</dbReference>
<evidence type="ECO:0000313" key="2">
    <source>
        <dbReference type="Proteomes" id="UP000823749"/>
    </source>
</evidence>
<accession>A0AAV6I9C7</accession>
<proteinExistence type="predicted"/>
<reference evidence="1" key="1">
    <citation type="submission" date="2020-08" db="EMBL/GenBank/DDBJ databases">
        <title>Plant Genome Project.</title>
        <authorList>
            <person name="Zhang R.-G."/>
        </authorList>
    </citation>
    <scope>NUCLEOTIDE SEQUENCE</scope>
    <source>
        <strain evidence="1">WSP0</strain>
        <tissue evidence="1">Leaf</tissue>
    </source>
</reference>
<name>A0AAV6I9C7_9ERIC</name>
<protein>
    <recommendedName>
        <fullName evidence="3">Protein FAR1-RELATED SEQUENCE</fullName>
    </recommendedName>
</protein>
<sequence>MTISLQDDGKYRIFDFEATHNHPLVDPSLSYILPSHRKINEAQTVEIDLADDSGIKPKLAYELTSRHVGGRPNLGYLQQDHKMVVDPETILWSILDYTILEILFIAIMNDMPSIDVEFESEASAYEWYNSYAKEIGFSIRREYLNKDKVTGQM</sequence>
<dbReference type="PANTHER" id="PTHR47718:SF2">
    <property type="entry name" value="PROTEIN FAR1-RELATED SEQUENCE 5-LIKE"/>
    <property type="match status" value="1"/>
</dbReference>
<gene>
    <name evidence="1" type="ORF">RHGRI_031855</name>
</gene>
<dbReference type="PANTHER" id="PTHR47718">
    <property type="entry name" value="OS01G0519700 PROTEIN"/>
    <property type="match status" value="1"/>
</dbReference>
<organism evidence="1 2">
    <name type="scientific">Rhododendron griersonianum</name>
    <dbReference type="NCBI Taxonomy" id="479676"/>
    <lineage>
        <taxon>Eukaryota</taxon>
        <taxon>Viridiplantae</taxon>
        <taxon>Streptophyta</taxon>
        <taxon>Embryophyta</taxon>
        <taxon>Tracheophyta</taxon>
        <taxon>Spermatophyta</taxon>
        <taxon>Magnoliopsida</taxon>
        <taxon>eudicotyledons</taxon>
        <taxon>Gunneridae</taxon>
        <taxon>Pentapetalae</taxon>
        <taxon>asterids</taxon>
        <taxon>Ericales</taxon>
        <taxon>Ericaceae</taxon>
        <taxon>Ericoideae</taxon>
        <taxon>Rhodoreae</taxon>
        <taxon>Rhododendron</taxon>
    </lineage>
</organism>
<keyword evidence="2" id="KW-1185">Reference proteome</keyword>
<comment type="caution">
    <text evidence="1">The sequence shown here is derived from an EMBL/GenBank/DDBJ whole genome shotgun (WGS) entry which is preliminary data.</text>
</comment>
<evidence type="ECO:0000313" key="1">
    <source>
        <dbReference type="EMBL" id="KAG5525311.1"/>
    </source>
</evidence>
<evidence type="ECO:0008006" key="3">
    <source>
        <dbReference type="Google" id="ProtNLM"/>
    </source>
</evidence>
<dbReference type="EMBL" id="JACTNZ010000011">
    <property type="protein sequence ID" value="KAG5525311.1"/>
    <property type="molecule type" value="Genomic_DNA"/>
</dbReference>
<dbReference type="AlphaFoldDB" id="A0AAV6I9C7"/>